<organism evidence="1 2">
    <name type="scientific">Paraburkholderia bannensis</name>
    <dbReference type="NCBI Taxonomy" id="765414"/>
    <lineage>
        <taxon>Bacteria</taxon>
        <taxon>Pseudomonadati</taxon>
        <taxon>Pseudomonadota</taxon>
        <taxon>Betaproteobacteria</taxon>
        <taxon>Burkholderiales</taxon>
        <taxon>Burkholderiaceae</taxon>
        <taxon>Paraburkholderia</taxon>
    </lineage>
</organism>
<evidence type="ECO:0000313" key="2">
    <source>
        <dbReference type="Proteomes" id="UP000571554"/>
    </source>
</evidence>
<dbReference type="AlphaFoldDB" id="A0A7W9U2V3"/>
<accession>A0A7W9U2V3</accession>
<protein>
    <submittedName>
        <fullName evidence="1">Uncharacterized protein</fullName>
    </submittedName>
</protein>
<keyword evidence="2" id="KW-1185">Reference proteome</keyword>
<dbReference type="EMBL" id="JACHBW010000021">
    <property type="protein sequence ID" value="MBB6105997.1"/>
    <property type="molecule type" value="Genomic_DNA"/>
</dbReference>
<dbReference type="Proteomes" id="UP000571554">
    <property type="component" value="Unassembled WGS sequence"/>
</dbReference>
<name>A0A7W9U2V3_9BURK</name>
<reference evidence="1 2" key="1">
    <citation type="submission" date="2020-08" db="EMBL/GenBank/DDBJ databases">
        <title>Above-ground endophytic microbial communities from plants in different locations in the United States.</title>
        <authorList>
            <person name="Frank C."/>
        </authorList>
    </citation>
    <scope>NUCLEOTIDE SEQUENCE [LARGE SCALE GENOMIC DNA]</scope>
    <source>
        <strain evidence="1 2">WP4_2_2</strain>
    </source>
</reference>
<sequence>MIVLARVPSMEYKAICTALRKLQVVKEFGEDGLRN</sequence>
<proteinExistence type="predicted"/>
<evidence type="ECO:0000313" key="1">
    <source>
        <dbReference type="EMBL" id="MBB6105997.1"/>
    </source>
</evidence>
<comment type="caution">
    <text evidence="1">The sequence shown here is derived from an EMBL/GenBank/DDBJ whole genome shotgun (WGS) entry which is preliminary data.</text>
</comment>
<gene>
    <name evidence="1" type="ORF">F4827_005867</name>
</gene>